<keyword evidence="3" id="KW-1185">Reference proteome</keyword>
<evidence type="ECO:0000313" key="2">
    <source>
        <dbReference type="EMBL" id="OJJ60370.1"/>
    </source>
</evidence>
<dbReference type="Proteomes" id="UP000184356">
    <property type="component" value="Unassembled WGS sequence"/>
</dbReference>
<name>A0A1L9TLR1_9EURO</name>
<dbReference type="AlphaFoldDB" id="A0A1L9TLR1"/>
<proteinExistence type="predicted"/>
<dbReference type="EMBL" id="KV878584">
    <property type="protein sequence ID" value="OJJ60370.1"/>
    <property type="molecule type" value="Genomic_DNA"/>
</dbReference>
<protein>
    <submittedName>
        <fullName evidence="2">Uncharacterized protein</fullName>
    </submittedName>
</protein>
<dbReference type="GeneID" id="63766763"/>
<feature type="transmembrane region" description="Helical" evidence="1">
    <location>
        <begin position="46"/>
        <end position="65"/>
    </location>
</feature>
<evidence type="ECO:0000256" key="1">
    <source>
        <dbReference type="SAM" id="Phobius"/>
    </source>
</evidence>
<dbReference type="RefSeq" id="XP_040704176.1">
    <property type="nucleotide sequence ID" value="XM_040850690.1"/>
</dbReference>
<feature type="transmembrane region" description="Helical" evidence="1">
    <location>
        <begin position="71"/>
        <end position="92"/>
    </location>
</feature>
<sequence length="217" mass="23588">MALGLGSRRETLTRSRKLVPSELVGSCTALHCTALLSLSLSTGRSVVYFILNHSFLGLFAGPVSLTNRLGLIYGLRSLIISLCCFFSCLLWLEGEYSRKVMDYCGYAKCVGVGCAVKGACWQLAAQQHKAAQQQQHCAAAANWQLEDHASTSRKGPEHTVTAEFVVLHFLRWLFQPRSRVSQGSIAEGRSAGARGCLGAMHNLSKPCECSKHTSLPV</sequence>
<keyword evidence="1" id="KW-0812">Transmembrane</keyword>
<organism evidence="2 3">
    <name type="scientific">Aspergillus sydowii CBS 593.65</name>
    <dbReference type="NCBI Taxonomy" id="1036612"/>
    <lineage>
        <taxon>Eukaryota</taxon>
        <taxon>Fungi</taxon>
        <taxon>Dikarya</taxon>
        <taxon>Ascomycota</taxon>
        <taxon>Pezizomycotina</taxon>
        <taxon>Eurotiomycetes</taxon>
        <taxon>Eurotiomycetidae</taxon>
        <taxon>Eurotiales</taxon>
        <taxon>Aspergillaceae</taxon>
        <taxon>Aspergillus</taxon>
        <taxon>Aspergillus subgen. Nidulantes</taxon>
    </lineage>
</organism>
<accession>A0A1L9TLR1</accession>
<keyword evidence="1" id="KW-0472">Membrane</keyword>
<reference evidence="3" key="1">
    <citation type="journal article" date="2017" name="Genome Biol.">
        <title>Comparative genomics reveals high biological diversity and specific adaptations in the industrially and medically important fungal genus Aspergillus.</title>
        <authorList>
            <person name="de Vries R.P."/>
            <person name="Riley R."/>
            <person name="Wiebenga A."/>
            <person name="Aguilar-Osorio G."/>
            <person name="Amillis S."/>
            <person name="Uchima C.A."/>
            <person name="Anderluh G."/>
            <person name="Asadollahi M."/>
            <person name="Askin M."/>
            <person name="Barry K."/>
            <person name="Battaglia E."/>
            <person name="Bayram O."/>
            <person name="Benocci T."/>
            <person name="Braus-Stromeyer S.A."/>
            <person name="Caldana C."/>
            <person name="Canovas D."/>
            <person name="Cerqueira G.C."/>
            <person name="Chen F."/>
            <person name="Chen W."/>
            <person name="Choi C."/>
            <person name="Clum A."/>
            <person name="Dos Santos R.A."/>
            <person name="Damasio A.R."/>
            <person name="Diallinas G."/>
            <person name="Emri T."/>
            <person name="Fekete E."/>
            <person name="Flipphi M."/>
            <person name="Freyberg S."/>
            <person name="Gallo A."/>
            <person name="Gournas C."/>
            <person name="Habgood R."/>
            <person name="Hainaut M."/>
            <person name="Harispe M.L."/>
            <person name="Henrissat B."/>
            <person name="Hilden K.S."/>
            <person name="Hope R."/>
            <person name="Hossain A."/>
            <person name="Karabika E."/>
            <person name="Karaffa L."/>
            <person name="Karanyi Z."/>
            <person name="Krasevec N."/>
            <person name="Kuo A."/>
            <person name="Kusch H."/>
            <person name="LaButti K."/>
            <person name="Lagendijk E.L."/>
            <person name="Lapidus A."/>
            <person name="Levasseur A."/>
            <person name="Lindquist E."/>
            <person name="Lipzen A."/>
            <person name="Logrieco A.F."/>
            <person name="MacCabe A."/>
            <person name="Maekelae M.R."/>
            <person name="Malavazi I."/>
            <person name="Melin P."/>
            <person name="Meyer V."/>
            <person name="Mielnichuk N."/>
            <person name="Miskei M."/>
            <person name="Molnar A.P."/>
            <person name="Mule G."/>
            <person name="Ngan C.Y."/>
            <person name="Orejas M."/>
            <person name="Orosz E."/>
            <person name="Ouedraogo J.P."/>
            <person name="Overkamp K.M."/>
            <person name="Park H.-S."/>
            <person name="Perrone G."/>
            <person name="Piumi F."/>
            <person name="Punt P.J."/>
            <person name="Ram A.F."/>
            <person name="Ramon A."/>
            <person name="Rauscher S."/>
            <person name="Record E."/>
            <person name="Riano-Pachon D.M."/>
            <person name="Robert V."/>
            <person name="Roehrig J."/>
            <person name="Ruller R."/>
            <person name="Salamov A."/>
            <person name="Salih N.S."/>
            <person name="Samson R.A."/>
            <person name="Sandor E."/>
            <person name="Sanguinetti M."/>
            <person name="Schuetze T."/>
            <person name="Sepcic K."/>
            <person name="Shelest E."/>
            <person name="Sherlock G."/>
            <person name="Sophianopoulou V."/>
            <person name="Squina F.M."/>
            <person name="Sun H."/>
            <person name="Susca A."/>
            <person name="Todd R.B."/>
            <person name="Tsang A."/>
            <person name="Unkles S.E."/>
            <person name="van de Wiele N."/>
            <person name="van Rossen-Uffink D."/>
            <person name="Oliveira J.V."/>
            <person name="Vesth T.C."/>
            <person name="Visser J."/>
            <person name="Yu J.-H."/>
            <person name="Zhou M."/>
            <person name="Andersen M.R."/>
            <person name="Archer D.B."/>
            <person name="Baker S.E."/>
            <person name="Benoit I."/>
            <person name="Brakhage A.A."/>
            <person name="Braus G.H."/>
            <person name="Fischer R."/>
            <person name="Frisvad J.C."/>
            <person name="Goldman G.H."/>
            <person name="Houbraken J."/>
            <person name="Oakley B."/>
            <person name="Pocsi I."/>
            <person name="Scazzocchio C."/>
            <person name="Seiboth B."/>
            <person name="vanKuyk P.A."/>
            <person name="Wortman J."/>
            <person name="Dyer P.S."/>
            <person name="Grigoriev I.V."/>
        </authorList>
    </citation>
    <scope>NUCLEOTIDE SEQUENCE [LARGE SCALE GENOMIC DNA]</scope>
    <source>
        <strain evidence="3">CBS 593.65</strain>
    </source>
</reference>
<keyword evidence="1" id="KW-1133">Transmembrane helix</keyword>
<evidence type="ECO:0000313" key="3">
    <source>
        <dbReference type="Proteomes" id="UP000184356"/>
    </source>
</evidence>
<dbReference type="VEuPathDB" id="FungiDB:ASPSYDRAFT_730806"/>
<gene>
    <name evidence="2" type="ORF">ASPSYDRAFT_730806</name>
</gene>